<dbReference type="EMBL" id="WUUU01000036">
    <property type="protein sequence ID" value="MXR20308.1"/>
    <property type="molecule type" value="Genomic_DNA"/>
</dbReference>
<organism evidence="6 7">
    <name type="scientific">Halobacterium bonnevillei</name>
    <dbReference type="NCBI Taxonomy" id="2692200"/>
    <lineage>
        <taxon>Archaea</taxon>
        <taxon>Methanobacteriati</taxon>
        <taxon>Methanobacteriota</taxon>
        <taxon>Stenosarchaea group</taxon>
        <taxon>Halobacteria</taxon>
        <taxon>Halobacteriales</taxon>
        <taxon>Halobacteriaceae</taxon>
        <taxon>Halobacterium</taxon>
    </lineage>
</organism>
<dbReference type="PANTHER" id="PTHR43788">
    <property type="entry name" value="DNA2/NAM7 HELICASE FAMILY MEMBER"/>
    <property type="match status" value="1"/>
</dbReference>
<dbReference type="Gene3D" id="3.90.320.10">
    <property type="match status" value="1"/>
</dbReference>
<dbReference type="Pfam" id="PF13245">
    <property type="entry name" value="AAA_19"/>
    <property type="match status" value="1"/>
</dbReference>
<keyword evidence="4" id="KW-0067">ATP-binding</keyword>
<evidence type="ECO:0000256" key="2">
    <source>
        <dbReference type="ARBA" id="ARBA00022801"/>
    </source>
</evidence>
<dbReference type="InterPro" id="IPR041679">
    <property type="entry name" value="DNA2/NAM7-like_C"/>
</dbReference>
<dbReference type="RefSeq" id="WP_159525861.1">
    <property type="nucleotide sequence ID" value="NZ_WUUU01000036.1"/>
</dbReference>
<evidence type="ECO:0000256" key="1">
    <source>
        <dbReference type="ARBA" id="ARBA00022741"/>
    </source>
</evidence>
<keyword evidence="1" id="KW-0547">Nucleotide-binding</keyword>
<dbReference type="InterPro" id="IPR011604">
    <property type="entry name" value="PDDEXK-like_dom_sf"/>
</dbReference>
<reference evidence="6 7" key="1">
    <citation type="submission" date="2019-12" db="EMBL/GenBank/DDBJ databases">
        <title>Isolation and characterization of three novel carbon monoxide-oxidizing members of Halobacteria from salione crusts and soils.</title>
        <authorList>
            <person name="Myers M.R."/>
            <person name="King G.M."/>
        </authorList>
    </citation>
    <scope>NUCLEOTIDE SEQUENCE [LARGE SCALE GENOMIC DNA]</scope>
    <source>
        <strain evidence="6 7">PCN9</strain>
    </source>
</reference>
<accession>A0A6B0SFE6</accession>
<name>A0A6B0SFE6_9EURY</name>
<keyword evidence="3" id="KW-0347">Helicase</keyword>
<dbReference type="OrthoDB" id="45637at2157"/>
<dbReference type="GO" id="GO:0016787">
    <property type="term" value="F:hydrolase activity"/>
    <property type="evidence" value="ECO:0007669"/>
    <property type="project" value="UniProtKB-KW"/>
</dbReference>
<comment type="caution">
    <text evidence="6">The sequence shown here is derived from an EMBL/GenBank/DDBJ whole genome shotgun (WGS) entry which is preliminary data.</text>
</comment>
<keyword evidence="2" id="KW-0378">Hydrolase</keyword>
<dbReference type="InterPro" id="IPR047187">
    <property type="entry name" value="SF1_C_Upf1"/>
</dbReference>
<dbReference type="PANTHER" id="PTHR43788:SF8">
    <property type="entry name" value="DNA-BINDING PROTEIN SMUBP-2"/>
    <property type="match status" value="1"/>
</dbReference>
<dbReference type="CDD" id="cd18808">
    <property type="entry name" value="SF1_C_Upf1"/>
    <property type="match status" value="1"/>
</dbReference>
<dbReference type="Pfam" id="PF13087">
    <property type="entry name" value="AAA_12"/>
    <property type="match status" value="1"/>
</dbReference>
<dbReference type="InterPro" id="IPR027417">
    <property type="entry name" value="P-loop_NTPase"/>
</dbReference>
<dbReference type="GO" id="GO:0005524">
    <property type="term" value="F:ATP binding"/>
    <property type="evidence" value="ECO:0007669"/>
    <property type="project" value="UniProtKB-KW"/>
</dbReference>
<dbReference type="GO" id="GO:0043139">
    <property type="term" value="F:5'-3' DNA helicase activity"/>
    <property type="evidence" value="ECO:0007669"/>
    <property type="project" value="TreeGrafter"/>
</dbReference>
<evidence type="ECO:0000313" key="6">
    <source>
        <dbReference type="EMBL" id="MXR20308.1"/>
    </source>
</evidence>
<dbReference type="InterPro" id="IPR050534">
    <property type="entry name" value="Coronavir_polyprotein_1ab"/>
</dbReference>
<sequence>MYLQWEYDDDAQDRIEARDWSPASVNPVLTGEGDNFEFEQLEYLVDEADAVFGLDDTDTSGTAVEFTRTWEDDGDTGRDEVQSVIADVANSELGTTVIHQPHLSGQIGAYPVGGKADALLLEPTDDGLAPTLYEIKSSSEQKVHHRYQATIYAILLEQYLDANDDAAVPDSIPVKIITPENNLDDGGPDGFDTAPYQAKLELKLGDGGSFDQTILDTDFEQTTNRIARRCSGCEYEPFCVTLGAENKGLELLGLQAGTQQALHELGITDIEDFATLFEHDPEGGVHWDYGGLTPQDERLTQRVRQEADITNLQKRAQIAYRFLAEIDDDYGRDGPDYFAHPLRGTGNALPQDAHGEFNVDWDAWGGPDYPSESLVRVYLYVQQDFAQDRVTLLSAYIECSLSGRSGTVTELPNGLPIETGAKQAEENRLFSQFFEQLADEVDRVSPDWSNHPHIDIDLDDDHGFLHLYLYSDTQRDALMDAIRRHPTAEWQRPIRTLLGLRPSIDQEMVSLMQEDFRRRWALRFPGLGSVQSVGHFLWNGDFFDWRAPVTALDDDALRDEDEIEEISDDGFVQLHRIFEAGLFDGTVRYYPGPNLDHSQQEPAWTPDDRRIGRHIYPVQYRETDQIPIEYIWGRHDRLDRDLADNPDDLDPYLTRTPDSDNPITDTDLTLLAQRFARSSHHIERTIEETDKLANDQFVTKEPIELAELADFSFAPRSLDDVCIEYQRLEYQTTKKNLEDYYRQPLEERVDSGSSLLFECTNVDTDDHIIEGQLLLSNRDEYDPGVHDGLTGGAISVTDDDFMVLTRLDDQGDRPEAYRLDDPDDPSSIGNSTTVIISNIDEGDGTITIAGTFHWGWPYWGEYTVRHRGWSNDPADIDAEWETYVAEGEQYVLDPNFDQIPQERAFESLQHAFDAPVRRWLRQIYNGRRDAIPIDHWNEDDIQEYIQLMAVTVGWQRPNTAQRDLVEDVDNGLVMLQGPPGTGKTKFTVAPTLLSRASAAINQGQPFRGVVSAVSHTAVNEALEGTIDLDSDCPPGTGQDEVAFIRVMSSAGQSINDPRVETINYNADDNTAQLEDLYDRYFADSRDTSNRVVFFSTPTSLRGLFNRMTDRVDDFDYDEIEDFLQSQDSSPFDLAVVDEASMMDLPLFLLVGSYVDSNGQLILVGDHRQMQPIQKHDWEEEDREPIEQHVPFLSALDFIRYLRGETELEYFDRPVEVPDDPDETLPVHRLNVTYRLPQESADMHTDLFYEDDDIDLESLSNSDEIPEVDGPAANILNTDDRVTLLVHNENQSQKTNAVEQALIAELLNAVNIHPPDEEEPADDAVTAGVVVPFRAQRRDVVGFVSPDAAVDTVERFQGGERDLMVLSMTASDRGYISQISEFLLEPNRFNVGASRMKQKVVIIASAGLFEESSDDVAIFEEQKAWINFYQAMGNHDDEFDTYELEDLVSSDTADEFLNPSHLDEPIRMYSGYQR</sequence>
<proteinExistence type="predicted"/>
<evidence type="ECO:0000256" key="3">
    <source>
        <dbReference type="ARBA" id="ARBA00022806"/>
    </source>
</evidence>
<protein>
    <submittedName>
        <fullName evidence="6">AAA family ATPase</fullName>
    </submittedName>
</protein>
<keyword evidence="7" id="KW-1185">Reference proteome</keyword>
<feature type="domain" description="DNA2/NAM7 helicase-like C-terminal" evidence="5">
    <location>
        <begin position="1225"/>
        <end position="1404"/>
    </location>
</feature>
<dbReference type="Proteomes" id="UP000471521">
    <property type="component" value="Unassembled WGS sequence"/>
</dbReference>
<gene>
    <name evidence="6" type="ORF">GRX66_06705</name>
</gene>
<evidence type="ECO:0000259" key="5">
    <source>
        <dbReference type="Pfam" id="PF13087"/>
    </source>
</evidence>
<evidence type="ECO:0000256" key="4">
    <source>
        <dbReference type="ARBA" id="ARBA00022840"/>
    </source>
</evidence>
<evidence type="ECO:0000313" key="7">
    <source>
        <dbReference type="Proteomes" id="UP000471521"/>
    </source>
</evidence>
<dbReference type="Gene3D" id="3.40.50.300">
    <property type="entry name" value="P-loop containing nucleotide triphosphate hydrolases"/>
    <property type="match status" value="2"/>
</dbReference>
<dbReference type="SUPFAM" id="SSF52540">
    <property type="entry name" value="P-loop containing nucleoside triphosphate hydrolases"/>
    <property type="match status" value="1"/>
</dbReference>